<dbReference type="Gene3D" id="3.40.50.300">
    <property type="entry name" value="P-loop containing nucleotide triphosphate hydrolases"/>
    <property type="match status" value="2"/>
</dbReference>
<accession>K4LIW5</accession>
<name>K4LIW5_THEPS</name>
<dbReference type="InterPro" id="IPR003593">
    <property type="entry name" value="AAA+_ATPase"/>
</dbReference>
<proteinExistence type="predicted"/>
<dbReference type="EMBL" id="CP003732">
    <property type="protein sequence ID" value="AFV11900.1"/>
    <property type="molecule type" value="Genomic_DNA"/>
</dbReference>
<protein>
    <submittedName>
        <fullName evidence="2">AAA ATPase</fullName>
    </submittedName>
</protein>
<dbReference type="eggNOG" id="COG0433">
    <property type="taxonomic scope" value="Bacteria"/>
</dbReference>
<organism evidence="2 3">
    <name type="scientific">Thermacetogenium phaeum (strain ATCC BAA-254 / DSM 26808 / PB)</name>
    <dbReference type="NCBI Taxonomy" id="1089553"/>
    <lineage>
        <taxon>Bacteria</taxon>
        <taxon>Bacillati</taxon>
        <taxon>Bacillota</taxon>
        <taxon>Clostridia</taxon>
        <taxon>Thermoanaerobacterales</taxon>
        <taxon>Thermoanaerobacteraceae</taxon>
        <taxon>Thermacetogenium</taxon>
    </lineage>
</organism>
<dbReference type="InterPro" id="IPR027417">
    <property type="entry name" value="P-loop_NTPase"/>
</dbReference>
<dbReference type="RefSeq" id="WP_015050780.1">
    <property type="nucleotide sequence ID" value="NC_018870.1"/>
</dbReference>
<dbReference type="PANTHER" id="PTHR30121">
    <property type="entry name" value="UNCHARACTERIZED PROTEIN YJGR-RELATED"/>
    <property type="match status" value="1"/>
</dbReference>
<keyword evidence="3" id="KW-1185">Reference proteome</keyword>
<dbReference type="InterPro" id="IPR051162">
    <property type="entry name" value="T4SS_component"/>
</dbReference>
<dbReference type="PANTHER" id="PTHR30121:SF6">
    <property type="entry name" value="SLR6007 PROTEIN"/>
    <property type="match status" value="1"/>
</dbReference>
<dbReference type="HOGENOM" id="CLU_239216_0_0_9"/>
<dbReference type="SMART" id="SM00382">
    <property type="entry name" value="AAA"/>
    <property type="match status" value="1"/>
</dbReference>
<evidence type="ECO:0000313" key="2">
    <source>
        <dbReference type="EMBL" id="AFV11900.1"/>
    </source>
</evidence>
<dbReference type="KEGG" id="tpz:Tph_c16970"/>
<reference evidence="2 3" key="1">
    <citation type="journal article" date="2012" name="BMC Genomics">
        <title>Genome-guided analysis of physiological and morphological traits of the fermentative acetate oxidizer Thermacetogenium phaeum.</title>
        <authorList>
            <person name="Oehler D."/>
            <person name="Poehlein A."/>
            <person name="Leimbach A."/>
            <person name="Muller N."/>
            <person name="Daniel R."/>
            <person name="Gottschalk G."/>
            <person name="Schink B."/>
        </authorList>
    </citation>
    <scope>NUCLEOTIDE SEQUENCE [LARGE SCALE GENOMIC DNA]</scope>
    <source>
        <strain evidence="3">ATCC BAA-254 / DSM 26808 / PB</strain>
    </source>
</reference>
<dbReference type="CDD" id="cd01127">
    <property type="entry name" value="TrwB_TraG_TraD_VirD4"/>
    <property type="match status" value="1"/>
</dbReference>
<sequence>MKYMAESLVKYILEETAKSSGVLRFVLPSYPSSLLLKIGYELGEEFNRLVDRRVAFEYGIAYGLGKEWEKGTPADRSTFEAIRQKNWYNERDNLTSLRNRVKDPDYDCLVILLAGYEHIDDRASLQDFFHLDQQAVWTLCLRRSFKDWVYACLKDYVNPDGSEQDFERIADLFKVLFDYGLTDLLAVSCYLEEQDFTGIMSGMDAYRHILSNLSFFKLPCMSGLGGRFASLRGSLSKYVVPAQEFFNYHMFLDATAREKAVKKIENFRASFGDNELENDIGGGFTSMDELLDALKDYIENRSEAARERLWSADFIYIYNKILNYKERSRRIEREHKARRLTGLPPEVFLRALWIALGDFKREERARSVLAAENLNSITLKSTLFKHDFDAGDDGDDRQLATAFLRQILGGIDDYLEDQLRLYLGDEQHPIAVGFESLLFPSEEKSTLAYTKTTTGEPYLKFEVVITTRTGKPYRREFIWVLPQNHQCRLLADMFGWALDEYKRSGNALPVFAVPYMREIFMARDEDEVNRLLSSAIRSGKCTMADLLSAAGIDSSDEVKSLVGELSICYQLFLREFETSGFFNALKKRYNSLRKAYCAAYEKYLQKSGKSAFGPLLMKSFTIVSGSSLTRANWEWDDYLECAVVTPLHPALLEVIHHQHAYLCESFCYYARRGVEESGNRTLTEKRWDRVVDLSSIKWPVFGTLKNLSWELDTNVRSYGYIHLIGECQEPSSSITSQLLLEYDDTEDEEVTDAELFRETQDSRLIEEVLFNYQDLHPYASDGISIAAYCGREIQPVIAGIDAYLAALLKEREERPYALQLTIFSDTRDDSAVMQWINAWKDRWQEAELAPGNRRYNNCRISVSYRVVSREDDFEQFKKLLRSTDLDVIFFINFMESSASRFELLGEEHHSEDGYRKFPVLEKVCCRVTGGGKEKRRERVLSNQRFKLGPLHAEVMARIQKGHCDPALRHAIISFSDFRPWTAVIDAAHQSSAWVVCIDPFVDEQLLRRVGTDGARTREIIGFGTGVGPHGENNYTVSTERFDMVDIKKRISDQISALLGPLEPDLSNRIAESLVKETEYIAGLSVVKATGPSQYVRDYIAYAMVRKLLPRDKGAFCDEIVSLDAFRHWFDEAADRKRPDLLRLQAHIVDGYFQIKAQIIECKLAQQSEGYLEEARQQIESGLNHLVACFRPRAKDDPQGINDRPDQRYWWMQLHRLIASRGETKQPSYKETLLALERLSEGYFSITWQATAVAFWTDQNNDNISSIPQWNFCLEGQDLVISVATAGKDFIKKVCLDDEVTADLFCSGLFCSGSELIYTSNKCDEKQNTAGNGNVLPGEQEAWERLEESLIPPADEGRMVTDEPEDVAVEKETGKDSSSVVVQRKYIPKRILLGSGTAGGRDVYWEFGHPDLPNRHILLFGASGTGKTYTIQALICELGKAGQNSLIVDYTNGFTTRQLEPIVLEKLSPKQHFVRKEPLTINPFRRQQDFLDDVQIEESPAATAQRVSGVFAEVYQLGDQQKSALYNAIRDGVAQEGSSFNLHRLLDKLNEIRSAGGPTANSAASVVSKIQPFVDMNPFGEEDIDSWERLFTDPVSRCHIIQLAGFMKDTARLITEFSLIDLYWYYRSRGNKDHPKIIVLDEIQNLDHRLESPLGQFLTEGRKFGISLILATQTLSNLDRDQRDRLFQASHKLFFKPADTEIRSFAQILADVTNGRLDEWVERLSALKRGECYSLGFAYNEATSRLEVNKWFKIRIKPLEQRF</sequence>
<dbReference type="STRING" id="1089553.Tph_c16970"/>
<dbReference type="SUPFAM" id="SSF52540">
    <property type="entry name" value="P-loop containing nucleoside triphosphate hydrolases"/>
    <property type="match status" value="1"/>
</dbReference>
<feature type="domain" description="AAA+ ATPase" evidence="1">
    <location>
        <begin position="1412"/>
        <end position="1698"/>
    </location>
</feature>
<evidence type="ECO:0000259" key="1">
    <source>
        <dbReference type="SMART" id="SM00382"/>
    </source>
</evidence>
<dbReference type="OrthoDB" id="9758751at2"/>
<dbReference type="InterPro" id="IPR002789">
    <property type="entry name" value="HerA_central"/>
</dbReference>
<dbReference type="Proteomes" id="UP000000467">
    <property type="component" value="Chromosome"/>
</dbReference>
<gene>
    <name evidence="2" type="ordered locus">Tph_c16970</name>
</gene>
<evidence type="ECO:0000313" key="3">
    <source>
        <dbReference type="Proteomes" id="UP000000467"/>
    </source>
</evidence>
<dbReference type="Pfam" id="PF01935">
    <property type="entry name" value="DUF87"/>
    <property type="match status" value="1"/>
</dbReference>